<dbReference type="Proteomes" id="UP001201812">
    <property type="component" value="Unassembled WGS sequence"/>
</dbReference>
<sequence>MMRKLHRMTMVARHFESHHSPVQKKEDDSEQCCPMPTSWRRILWMSPYKFNIGANYEDSMDAAMTQKCNDESRFDES</sequence>
<name>A0AAD4MR40_9BILA</name>
<dbReference type="AlphaFoldDB" id="A0AAD4MR40"/>
<dbReference type="EMBL" id="JAKKPZ010000103">
    <property type="protein sequence ID" value="KAI1702219.1"/>
    <property type="molecule type" value="Genomic_DNA"/>
</dbReference>
<feature type="region of interest" description="Disordered" evidence="1">
    <location>
        <begin position="13"/>
        <end position="33"/>
    </location>
</feature>
<protein>
    <submittedName>
        <fullName evidence="2">Uncharacterized protein</fullName>
    </submittedName>
</protein>
<keyword evidence="3" id="KW-1185">Reference proteome</keyword>
<gene>
    <name evidence="2" type="ORF">DdX_15635</name>
</gene>
<evidence type="ECO:0000313" key="3">
    <source>
        <dbReference type="Proteomes" id="UP001201812"/>
    </source>
</evidence>
<evidence type="ECO:0000313" key="2">
    <source>
        <dbReference type="EMBL" id="KAI1702219.1"/>
    </source>
</evidence>
<reference evidence="2" key="1">
    <citation type="submission" date="2022-01" db="EMBL/GenBank/DDBJ databases">
        <title>Genome Sequence Resource for Two Populations of Ditylenchus destructor, the Migratory Endoparasitic Phytonematode.</title>
        <authorList>
            <person name="Zhang H."/>
            <person name="Lin R."/>
            <person name="Xie B."/>
        </authorList>
    </citation>
    <scope>NUCLEOTIDE SEQUENCE</scope>
    <source>
        <strain evidence="2">BazhouSP</strain>
    </source>
</reference>
<accession>A0AAD4MR40</accession>
<comment type="caution">
    <text evidence="2">The sequence shown here is derived from an EMBL/GenBank/DDBJ whole genome shotgun (WGS) entry which is preliminary data.</text>
</comment>
<feature type="compositionally biased region" description="Basic and acidic residues" evidence="1">
    <location>
        <begin position="13"/>
        <end position="27"/>
    </location>
</feature>
<evidence type="ECO:0000256" key="1">
    <source>
        <dbReference type="SAM" id="MobiDB-lite"/>
    </source>
</evidence>
<proteinExistence type="predicted"/>
<organism evidence="2 3">
    <name type="scientific">Ditylenchus destructor</name>
    <dbReference type="NCBI Taxonomy" id="166010"/>
    <lineage>
        <taxon>Eukaryota</taxon>
        <taxon>Metazoa</taxon>
        <taxon>Ecdysozoa</taxon>
        <taxon>Nematoda</taxon>
        <taxon>Chromadorea</taxon>
        <taxon>Rhabditida</taxon>
        <taxon>Tylenchina</taxon>
        <taxon>Tylenchomorpha</taxon>
        <taxon>Sphaerularioidea</taxon>
        <taxon>Anguinidae</taxon>
        <taxon>Anguininae</taxon>
        <taxon>Ditylenchus</taxon>
    </lineage>
</organism>